<reference evidence="2" key="1">
    <citation type="journal article" date="2020" name="Nature">
        <title>Giant virus diversity and host interactions through global metagenomics.</title>
        <authorList>
            <person name="Schulz F."/>
            <person name="Roux S."/>
            <person name="Paez-Espino D."/>
            <person name="Jungbluth S."/>
            <person name="Walsh D.A."/>
            <person name="Denef V.J."/>
            <person name="McMahon K.D."/>
            <person name="Konstantinidis K.T."/>
            <person name="Eloe-Fadrosh E.A."/>
            <person name="Kyrpides N.C."/>
            <person name="Woyke T."/>
        </authorList>
    </citation>
    <scope>NUCLEOTIDE SEQUENCE</scope>
    <source>
        <strain evidence="2">GVMAG-M-3300001351-8</strain>
    </source>
</reference>
<dbReference type="EMBL" id="MN738864">
    <property type="protein sequence ID" value="QHT28794.1"/>
    <property type="molecule type" value="Genomic_DNA"/>
</dbReference>
<keyword evidence="1" id="KW-1133">Transmembrane helix</keyword>
<dbReference type="AlphaFoldDB" id="A0A6C0EI01"/>
<evidence type="ECO:0000256" key="1">
    <source>
        <dbReference type="SAM" id="Phobius"/>
    </source>
</evidence>
<protein>
    <submittedName>
        <fullName evidence="2">Uncharacterized protein</fullName>
    </submittedName>
</protein>
<organism evidence="2">
    <name type="scientific">viral metagenome</name>
    <dbReference type="NCBI Taxonomy" id="1070528"/>
    <lineage>
        <taxon>unclassified sequences</taxon>
        <taxon>metagenomes</taxon>
        <taxon>organismal metagenomes</taxon>
    </lineage>
</organism>
<sequence>MEDPEDYIPYYSRNIPKYILYLLLFVAVSHFIISCIFFFNYMPNEISTLKTNLNAMSSGLTVLSGYEKKLDLMKNESTQIYNIIMNLCKNPLISSYCK</sequence>
<feature type="transmembrane region" description="Helical" evidence="1">
    <location>
        <begin position="18"/>
        <end position="41"/>
    </location>
</feature>
<evidence type="ECO:0000313" key="2">
    <source>
        <dbReference type="EMBL" id="QHT28794.1"/>
    </source>
</evidence>
<proteinExistence type="predicted"/>
<accession>A0A6C0EI01</accession>
<keyword evidence="1" id="KW-0472">Membrane</keyword>
<keyword evidence="1" id="KW-0812">Transmembrane</keyword>
<name>A0A6C0EI01_9ZZZZ</name>